<dbReference type="CDD" id="cd18584">
    <property type="entry name" value="ABC_6TM_AarD_CydD"/>
    <property type="match status" value="1"/>
</dbReference>
<dbReference type="SUPFAM" id="SSF52540">
    <property type="entry name" value="P-loop containing nucleoside triphosphate hydrolases"/>
    <property type="match status" value="1"/>
</dbReference>
<evidence type="ECO:0000256" key="5">
    <source>
        <dbReference type="ARBA" id="ARBA00022989"/>
    </source>
</evidence>
<evidence type="ECO:0000259" key="9">
    <source>
        <dbReference type="PROSITE" id="PS50929"/>
    </source>
</evidence>
<dbReference type="GO" id="GO:0005524">
    <property type="term" value="F:ATP binding"/>
    <property type="evidence" value="ECO:0007669"/>
    <property type="project" value="UniProtKB-KW"/>
</dbReference>
<keyword evidence="5 7" id="KW-1133">Transmembrane helix</keyword>
<keyword evidence="6 7" id="KW-0472">Membrane</keyword>
<keyword evidence="4" id="KW-0067">ATP-binding</keyword>
<dbReference type="GO" id="GO:0005886">
    <property type="term" value="C:plasma membrane"/>
    <property type="evidence" value="ECO:0007669"/>
    <property type="project" value="UniProtKB-SubCell"/>
</dbReference>
<dbReference type="Gene3D" id="1.20.1560.10">
    <property type="entry name" value="ABC transporter type 1, transmembrane domain"/>
    <property type="match status" value="1"/>
</dbReference>
<evidence type="ECO:0000256" key="4">
    <source>
        <dbReference type="ARBA" id="ARBA00022840"/>
    </source>
</evidence>
<name>S2VY72_9ACTN</name>
<evidence type="ECO:0000256" key="6">
    <source>
        <dbReference type="ARBA" id="ARBA00023136"/>
    </source>
</evidence>
<dbReference type="SUPFAM" id="SSF90123">
    <property type="entry name" value="ABC transporter transmembrane region"/>
    <property type="match status" value="1"/>
</dbReference>
<dbReference type="AlphaFoldDB" id="S2VY72"/>
<comment type="caution">
    <text evidence="10">The sequence shown here is derived from an EMBL/GenBank/DDBJ whole genome shotgun (WGS) entry which is preliminary data.</text>
</comment>
<dbReference type="InterPro" id="IPR036640">
    <property type="entry name" value="ABC1_TM_sf"/>
</dbReference>
<dbReference type="InterPro" id="IPR027417">
    <property type="entry name" value="P-loop_NTPase"/>
</dbReference>
<organism evidence="10 11">
    <name type="scientific">Propionimicrobium lymphophilum ACS-093-V-SCH5</name>
    <dbReference type="NCBI Taxonomy" id="883161"/>
    <lineage>
        <taxon>Bacteria</taxon>
        <taxon>Bacillati</taxon>
        <taxon>Actinomycetota</taxon>
        <taxon>Actinomycetes</taxon>
        <taxon>Propionibacteriales</taxon>
        <taxon>Propionibacteriaceae</taxon>
        <taxon>Propionimicrobium</taxon>
    </lineage>
</organism>
<dbReference type="InterPro" id="IPR011527">
    <property type="entry name" value="ABC1_TM_dom"/>
</dbReference>
<dbReference type="PROSITE" id="PS50929">
    <property type="entry name" value="ABC_TM1F"/>
    <property type="match status" value="1"/>
</dbReference>
<dbReference type="HOGENOM" id="CLU_000604_84_9_11"/>
<dbReference type="PROSITE" id="PS50893">
    <property type="entry name" value="ABC_TRANSPORTER_2"/>
    <property type="match status" value="1"/>
</dbReference>
<dbReference type="Pfam" id="PF00664">
    <property type="entry name" value="ABC_membrane"/>
    <property type="match status" value="1"/>
</dbReference>
<accession>S2VY72</accession>
<dbReference type="InterPro" id="IPR003593">
    <property type="entry name" value="AAA+_ATPase"/>
</dbReference>
<feature type="domain" description="ABC transporter" evidence="8">
    <location>
        <begin position="341"/>
        <end position="553"/>
    </location>
</feature>
<dbReference type="Pfam" id="PF00005">
    <property type="entry name" value="ABC_tran"/>
    <property type="match status" value="1"/>
</dbReference>
<dbReference type="PROSITE" id="PS00211">
    <property type="entry name" value="ABC_TRANSPORTER_1"/>
    <property type="match status" value="1"/>
</dbReference>
<dbReference type="PANTHER" id="PTHR24221">
    <property type="entry name" value="ATP-BINDING CASSETTE SUB-FAMILY B"/>
    <property type="match status" value="1"/>
</dbReference>
<evidence type="ECO:0000256" key="1">
    <source>
        <dbReference type="ARBA" id="ARBA00004651"/>
    </source>
</evidence>
<dbReference type="GO" id="GO:0042883">
    <property type="term" value="P:cysteine transport"/>
    <property type="evidence" value="ECO:0007669"/>
    <property type="project" value="InterPro"/>
</dbReference>
<dbReference type="Gene3D" id="3.40.50.300">
    <property type="entry name" value="P-loop containing nucleotide triphosphate hydrolases"/>
    <property type="match status" value="1"/>
</dbReference>
<evidence type="ECO:0000313" key="10">
    <source>
        <dbReference type="EMBL" id="EPD32483.1"/>
    </source>
</evidence>
<dbReference type="Proteomes" id="UP000014417">
    <property type="component" value="Unassembled WGS sequence"/>
</dbReference>
<feature type="transmembrane region" description="Helical" evidence="7">
    <location>
        <begin position="139"/>
        <end position="158"/>
    </location>
</feature>
<dbReference type="PATRIC" id="fig|883161.3.peg.2046"/>
<dbReference type="InterPro" id="IPR014216">
    <property type="entry name" value="ABC_transptr_CydD"/>
</dbReference>
<proteinExistence type="predicted"/>
<dbReference type="GO" id="GO:0016887">
    <property type="term" value="F:ATP hydrolysis activity"/>
    <property type="evidence" value="ECO:0007669"/>
    <property type="project" value="InterPro"/>
</dbReference>
<dbReference type="NCBIfam" id="TIGR02857">
    <property type="entry name" value="CydD"/>
    <property type="match status" value="1"/>
</dbReference>
<feature type="transmembrane region" description="Helical" evidence="7">
    <location>
        <begin position="244"/>
        <end position="272"/>
    </location>
</feature>
<gene>
    <name evidence="10" type="ORF">HMPREF9306_02055</name>
</gene>
<feature type="transmembrane region" description="Helical" evidence="7">
    <location>
        <begin position="62"/>
        <end position="80"/>
    </location>
</feature>
<feature type="domain" description="ABC transmembrane type-1" evidence="9">
    <location>
        <begin position="21"/>
        <end position="307"/>
    </location>
</feature>
<dbReference type="InterPro" id="IPR003439">
    <property type="entry name" value="ABC_transporter-like_ATP-bd"/>
</dbReference>
<reference evidence="10 11" key="1">
    <citation type="submission" date="2013-04" db="EMBL/GenBank/DDBJ databases">
        <title>The Genome Sequence of Propionimicrobium lymphophilum ACS-093-V-SCH5.</title>
        <authorList>
            <consortium name="The Broad Institute Genomics Platform"/>
            <person name="Earl A."/>
            <person name="Ward D."/>
            <person name="Feldgarden M."/>
            <person name="Gevers D."/>
            <person name="Saerens B."/>
            <person name="Vaneechoutte M."/>
            <person name="Walker B."/>
            <person name="Young S."/>
            <person name="Zeng Q."/>
            <person name="Gargeya S."/>
            <person name="Fitzgerald M."/>
            <person name="Haas B."/>
            <person name="Abouelleil A."/>
            <person name="Allen A.W."/>
            <person name="Alvarado L."/>
            <person name="Arachchi H.M."/>
            <person name="Berlin A.M."/>
            <person name="Chapman S.B."/>
            <person name="Gainer-Dewar J."/>
            <person name="Goldberg J."/>
            <person name="Griggs A."/>
            <person name="Gujja S."/>
            <person name="Hansen M."/>
            <person name="Howarth C."/>
            <person name="Imamovic A."/>
            <person name="Ireland A."/>
            <person name="Larimer J."/>
            <person name="McCowan C."/>
            <person name="Murphy C."/>
            <person name="Pearson M."/>
            <person name="Poon T.W."/>
            <person name="Priest M."/>
            <person name="Roberts A."/>
            <person name="Saif S."/>
            <person name="Shea T."/>
            <person name="Sisk P."/>
            <person name="Sykes S."/>
            <person name="Wortman J."/>
            <person name="Nusbaum C."/>
            <person name="Birren B."/>
        </authorList>
    </citation>
    <scope>NUCLEOTIDE SEQUENCE [LARGE SCALE GENOMIC DNA]</scope>
    <source>
        <strain evidence="10 11">ACS-093-V-SCH5</strain>
    </source>
</reference>
<dbReference type="STRING" id="883161.HMPREF9306_02055"/>
<keyword evidence="2 7" id="KW-0812">Transmembrane</keyword>
<evidence type="ECO:0000256" key="3">
    <source>
        <dbReference type="ARBA" id="ARBA00022741"/>
    </source>
</evidence>
<feature type="transmembrane region" description="Helical" evidence="7">
    <location>
        <begin position="164"/>
        <end position="184"/>
    </location>
</feature>
<dbReference type="EMBL" id="AGZR01000009">
    <property type="protein sequence ID" value="EPD32483.1"/>
    <property type="molecule type" value="Genomic_DNA"/>
</dbReference>
<dbReference type="InterPro" id="IPR039421">
    <property type="entry name" value="Type_1_exporter"/>
</dbReference>
<dbReference type="CDD" id="cd03228">
    <property type="entry name" value="ABCC_MRP_Like"/>
    <property type="match status" value="1"/>
</dbReference>
<evidence type="ECO:0000256" key="2">
    <source>
        <dbReference type="ARBA" id="ARBA00022692"/>
    </source>
</evidence>
<dbReference type="GO" id="GO:0140359">
    <property type="term" value="F:ABC-type transporter activity"/>
    <property type="evidence" value="ECO:0007669"/>
    <property type="project" value="InterPro"/>
</dbReference>
<dbReference type="RefSeq" id="WP_016456858.1">
    <property type="nucleotide sequence ID" value="NZ_KE150269.1"/>
</dbReference>
<dbReference type="SMART" id="SM00382">
    <property type="entry name" value="AAA"/>
    <property type="match status" value="1"/>
</dbReference>
<keyword evidence="11" id="KW-1185">Reference proteome</keyword>
<evidence type="ECO:0000313" key="11">
    <source>
        <dbReference type="Proteomes" id="UP000014417"/>
    </source>
</evidence>
<evidence type="ECO:0000256" key="7">
    <source>
        <dbReference type="SAM" id="Phobius"/>
    </source>
</evidence>
<feature type="transmembrane region" description="Helical" evidence="7">
    <location>
        <begin position="20"/>
        <end position="42"/>
    </location>
</feature>
<comment type="subcellular location">
    <subcellularLocation>
        <location evidence="1">Cell membrane</location>
        <topology evidence="1">Multi-pass membrane protein</topology>
    </subcellularLocation>
</comment>
<keyword evidence="3" id="KW-0547">Nucleotide-binding</keyword>
<dbReference type="PANTHER" id="PTHR24221:SF590">
    <property type="entry name" value="COMPONENT LINKED WITH THE ASSEMBLY OF CYTOCHROME' TRANSPORT TRANSMEMBRANE ATP-BINDING PROTEIN ABC TRANSPORTER CYDD-RELATED"/>
    <property type="match status" value="1"/>
</dbReference>
<dbReference type="InterPro" id="IPR017871">
    <property type="entry name" value="ABC_transporter-like_CS"/>
</dbReference>
<dbReference type="OrthoDB" id="9806127at2"/>
<sequence>MPAPLDKRLVQRATATRNFLVAVALTGIGTSLLVIVQAWLIAKAVGGSFDRAQEGLPGMLPGIAKYAGLLILVFAARGVLSWLDSWLGHRASAKVKSQLRRDIMAARLSRPADSSTPSGTLITLLTKELDALDGYFAKYLPQLAKAATIPIIVVAVILLADWQSAVICVVTVPLIPIMMALIGWKTQDQVNRRFKVQSRLANHFADLVSGLQTLQVFGRAKAQIKGLKVSEDASRKETMKTLRLAFLSSGVLELLATLSVALVAVTIGFRVVYGHVDLTNSLFVLVLAPEVFLPVRMVGQLFHDSANGTAAANAALNYIERAESGLGSGTEAPGSLTSAEIVFDEVTMRYPNADEDSLTNFSMTLRPGEVTALVGRSGGGKTTTLSLLLGFEQPTSGQITVDDAPLSQLNLGAWREQIAYVAQEPGMINGTIADNIRLGDPEATEEQMRSALDRSGGELLDLSRHVGDDAEGLSAGERRRVAMARALLRIELGGANLLVLDEPTAGLDQKTEARVVDSLRSSGVGALIVTHRDAILNLADQVIEVGLKQGTEAK</sequence>
<evidence type="ECO:0000259" key="8">
    <source>
        <dbReference type="PROSITE" id="PS50893"/>
    </source>
</evidence>
<protein>
    <submittedName>
        <fullName evidence="10">Thiol reductant ABC exporter, CydD subunit</fullName>
    </submittedName>
</protein>